<evidence type="ECO:0000313" key="2">
    <source>
        <dbReference type="EMBL" id="CDL90582.1"/>
    </source>
</evidence>
<dbReference type="AlphaFoldDB" id="W6NET0"/>
<keyword evidence="3" id="KW-1185">Reference proteome</keyword>
<dbReference type="RefSeq" id="WP_017751877.1">
    <property type="nucleotide sequence ID" value="NZ_CBXI010000008.1"/>
</dbReference>
<dbReference type="GeneID" id="29419946"/>
<gene>
    <name evidence="2" type="ORF">CTDIVETGP_0652</name>
</gene>
<proteinExistence type="predicted"/>
<sequence length="195" mass="22632">MINTEIIKSTIINLLKNSHRKNMDKLIEYLISSDYFTAPASTKYHSNIPSGLAMHSLNVRNLIAEKNERFNLGIPEETVNIAGLLHDFCKIDFYTTGKRWLKDSNGTWKSYDTYLCKDNFPIGHGEKSVIMIQKYIELTDVEIMMIRWHMGTSEEFCNIRSYFNAASKYPQIVIMQTSDFEASQLLEEIKPFKKN</sequence>
<dbReference type="EMBL" id="CBXI010000008">
    <property type="protein sequence ID" value="CDL90582.1"/>
    <property type="molecule type" value="Genomic_DNA"/>
</dbReference>
<dbReference type="OrthoDB" id="357543at2"/>
<dbReference type="Proteomes" id="UP000019482">
    <property type="component" value="Unassembled WGS sequence"/>
</dbReference>
<name>W6NET0_CLOTY</name>
<accession>W6NET0</accession>
<protein>
    <submittedName>
        <fullName evidence="2">Predicted HD superfamily hydrolase</fullName>
    </submittedName>
</protein>
<evidence type="ECO:0000313" key="3">
    <source>
        <dbReference type="Proteomes" id="UP000019482"/>
    </source>
</evidence>
<feature type="domain" description="HD" evidence="1">
    <location>
        <begin position="54"/>
        <end position="153"/>
    </location>
</feature>
<organism evidence="2 3">
    <name type="scientific">Clostridium tyrobutyricum DIVETGP</name>
    <dbReference type="NCBI Taxonomy" id="1408889"/>
    <lineage>
        <taxon>Bacteria</taxon>
        <taxon>Bacillati</taxon>
        <taxon>Bacillota</taxon>
        <taxon>Clostridia</taxon>
        <taxon>Eubacteriales</taxon>
        <taxon>Clostridiaceae</taxon>
        <taxon>Clostridium</taxon>
    </lineage>
</organism>
<evidence type="ECO:0000259" key="1">
    <source>
        <dbReference type="Pfam" id="PF01966"/>
    </source>
</evidence>
<dbReference type="SUPFAM" id="SSF109604">
    <property type="entry name" value="HD-domain/PDEase-like"/>
    <property type="match status" value="1"/>
</dbReference>
<comment type="caution">
    <text evidence="2">The sequence shown here is derived from an EMBL/GenBank/DDBJ whole genome shotgun (WGS) entry which is preliminary data.</text>
</comment>
<keyword evidence="2" id="KW-0378">Hydrolase</keyword>
<dbReference type="InterPro" id="IPR006674">
    <property type="entry name" value="HD_domain"/>
</dbReference>
<dbReference type="Gene3D" id="1.10.3210.10">
    <property type="entry name" value="Hypothetical protein af1432"/>
    <property type="match status" value="1"/>
</dbReference>
<reference evidence="2 3" key="1">
    <citation type="journal article" date="2015" name="Genome Announc.">
        <title>Draft Genome Sequence of Clostridium tyrobutyricum Strain DIVETGP, Isolated from Cow's Milk for Grana Padano Production.</title>
        <authorList>
            <person name="Soggiu A."/>
            <person name="Piras C."/>
            <person name="Gaiarsa S."/>
            <person name="Sassera D."/>
            <person name="Roncada P."/>
            <person name="Bendixen E."/>
            <person name="Brasca M."/>
            <person name="Bonizzi L."/>
        </authorList>
    </citation>
    <scope>NUCLEOTIDE SEQUENCE [LARGE SCALE GENOMIC DNA]</scope>
    <source>
        <strain evidence="2 3">DIVETGP</strain>
    </source>
</reference>
<dbReference type="GO" id="GO:0016787">
    <property type="term" value="F:hydrolase activity"/>
    <property type="evidence" value="ECO:0007669"/>
    <property type="project" value="UniProtKB-KW"/>
</dbReference>
<dbReference type="Pfam" id="PF01966">
    <property type="entry name" value="HD"/>
    <property type="match status" value="1"/>
</dbReference>